<dbReference type="GO" id="GO:0050532">
    <property type="term" value="F:2-phosphosulfolactate phosphatase activity"/>
    <property type="evidence" value="ECO:0007669"/>
    <property type="project" value="UniProtKB-EC"/>
</dbReference>
<dbReference type="EMBL" id="JACCBK010000001">
    <property type="protein sequence ID" value="NYD86718.1"/>
    <property type="molecule type" value="Genomic_DNA"/>
</dbReference>
<comment type="caution">
    <text evidence="8">The sequence shown here is derived from an EMBL/GenBank/DDBJ whole genome shotgun (WGS) entry which is preliminary data.</text>
</comment>
<dbReference type="Pfam" id="PF04029">
    <property type="entry name" value="2-ph_phosp"/>
    <property type="match status" value="1"/>
</dbReference>
<evidence type="ECO:0000256" key="5">
    <source>
        <dbReference type="ARBA" id="ARBA00022801"/>
    </source>
</evidence>
<reference evidence="8 9" key="1">
    <citation type="submission" date="2020-07" db="EMBL/GenBank/DDBJ databases">
        <title>Sequencing the genomes of 1000 actinobacteria strains.</title>
        <authorList>
            <person name="Klenk H.-P."/>
        </authorList>
    </citation>
    <scope>NUCLEOTIDE SEQUENCE [LARGE SCALE GENOMIC DNA]</scope>
    <source>
        <strain evidence="8 9">DSM 24482</strain>
    </source>
</reference>
<evidence type="ECO:0000256" key="6">
    <source>
        <dbReference type="ARBA" id="ARBA00022842"/>
    </source>
</evidence>
<dbReference type="AlphaFoldDB" id="A0A7Y9JXH0"/>
<keyword evidence="5 8" id="KW-0378">Hydrolase</keyword>
<accession>A0A7Y9JXH0</accession>
<dbReference type="GO" id="GO:0000287">
    <property type="term" value="F:magnesium ion binding"/>
    <property type="evidence" value="ECO:0007669"/>
    <property type="project" value="InterPro"/>
</dbReference>
<evidence type="ECO:0000256" key="2">
    <source>
        <dbReference type="ARBA" id="ARBA00009997"/>
    </source>
</evidence>
<dbReference type="GO" id="GO:0050545">
    <property type="term" value="F:sulfopyruvate decarboxylase activity"/>
    <property type="evidence" value="ECO:0007669"/>
    <property type="project" value="TreeGrafter"/>
</dbReference>
<evidence type="ECO:0000256" key="1">
    <source>
        <dbReference type="ARBA" id="ARBA00001946"/>
    </source>
</evidence>
<dbReference type="PANTHER" id="PTHR37311:SF1">
    <property type="entry name" value="2-PHOSPHOSULFOLACTATE PHOSPHATASE-RELATED"/>
    <property type="match status" value="1"/>
</dbReference>
<dbReference type="EC" id="3.1.3.71" evidence="3"/>
<comment type="catalytic activity">
    <reaction evidence="7">
        <text>(2R)-O-phospho-3-sulfolactate + H2O = (2R)-3-sulfolactate + phosphate</text>
        <dbReference type="Rhea" id="RHEA:23416"/>
        <dbReference type="ChEBI" id="CHEBI:15377"/>
        <dbReference type="ChEBI" id="CHEBI:15597"/>
        <dbReference type="ChEBI" id="CHEBI:43474"/>
        <dbReference type="ChEBI" id="CHEBI:58738"/>
        <dbReference type="EC" id="3.1.3.71"/>
    </reaction>
</comment>
<evidence type="ECO:0000313" key="8">
    <source>
        <dbReference type="EMBL" id="NYD86718.1"/>
    </source>
</evidence>
<proteinExistence type="inferred from homology"/>
<protein>
    <recommendedName>
        <fullName evidence="4">Probable 2-phosphosulfolactate phosphatase</fullName>
        <ecNumber evidence="3">3.1.3.71</ecNumber>
    </recommendedName>
</protein>
<keyword evidence="6" id="KW-0460">Magnesium</keyword>
<evidence type="ECO:0000256" key="7">
    <source>
        <dbReference type="ARBA" id="ARBA00033711"/>
    </source>
</evidence>
<dbReference type="SUPFAM" id="SSF142823">
    <property type="entry name" value="ComB-like"/>
    <property type="match status" value="1"/>
</dbReference>
<dbReference type="Proteomes" id="UP000577956">
    <property type="component" value="Unassembled WGS sequence"/>
</dbReference>
<comment type="cofactor">
    <cofactor evidence="1">
        <name>Mg(2+)</name>
        <dbReference type="ChEBI" id="CHEBI:18420"/>
    </cofactor>
</comment>
<name>A0A7Y9JXH0_9CELL</name>
<organism evidence="8 9">
    <name type="scientific">Cellulomonas oligotrophica</name>
    <dbReference type="NCBI Taxonomy" id="931536"/>
    <lineage>
        <taxon>Bacteria</taxon>
        <taxon>Bacillati</taxon>
        <taxon>Actinomycetota</taxon>
        <taxon>Actinomycetes</taxon>
        <taxon>Micrococcales</taxon>
        <taxon>Cellulomonadaceae</taxon>
        <taxon>Cellulomonas</taxon>
    </lineage>
</organism>
<comment type="similarity">
    <text evidence="2">Belongs to the ComB family.</text>
</comment>
<dbReference type="RefSeq" id="WP_239073046.1">
    <property type="nucleotide sequence ID" value="NZ_BAABFI010000001.1"/>
</dbReference>
<evidence type="ECO:0000256" key="4">
    <source>
        <dbReference type="ARBA" id="ARBA00021948"/>
    </source>
</evidence>
<dbReference type="InterPro" id="IPR005238">
    <property type="entry name" value="ComB-like"/>
</dbReference>
<evidence type="ECO:0000256" key="3">
    <source>
        <dbReference type="ARBA" id="ARBA00012953"/>
    </source>
</evidence>
<sequence>MGDQVRARVRMEWGRTGAMALLGEHAPRSMTVVVDVLSFGTAVTVACEGGARVLPVPWSDPAEAERLAEATGAALARPRGDGRLSLSPASLRDVGAQRLVLPSPNGAAITHAVAGTGARVVVGCLRNASAVARAAAAHLDADPAHDVVLVPAGERWTDGSLRPALEDLLGAGAVAAVLRAHGTGLSPEALAAAALWSATPDAAAAVLASTSGRELVRTGWPQDVDMAVAVDASRVVPTVVGTDDGPEVRAG</sequence>
<dbReference type="InterPro" id="IPR036702">
    <property type="entry name" value="ComB-like_sf"/>
</dbReference>
<dbReference type="Gene3D" id="3.90.1560.10">
    <property type="entry name" value="ComB-like"/>
    <property type="match status" value="1"/>
</dbReference>
<dbReference type="PANTHER" id="PTHR37311">
    <property type="entry name" value="2-PHOSPHOSULFOLACTATE PHOSPHATASE-RELATED"/>
    <property type="match status" value="1"/>
</dbReference>
<gene>
    <name evidence="8" type="ORF">BKA21_002267</name>
</gene>
<evidence type="ECO:0000313" key="9">
    <source>
        <dbReference type="Proteomes" id="UP000577956"/>
    </source>
</evidence>